<evidence type="ECO:0000313" key="1">
    <source>
        <dbReference type="EMBL" id="TYC47915.1"/>
    </source>
</evidence>
<evidence type="ECO:0000313" key="2">
    <source>
        <dbReference type="Proteomes" id="UP000371977"/>
    </source>
</evidence>
<dbReference type="EMBL" id="SDGZ01000026">
    <property type="protein sequence ID" value="TYC47915.1"/>
    <property type="molecule type" value="Genomic_DNA"/>
</dbReference>
<dbReference type="AlphaFoldDB" id="A0A6C2C3T2"/>
<gene>
    <name evidence="1" type="ORF">ESZ50_10400</name>
</gene>
<sequence length="88" mass="9754">MFTSVQLVSSKSRLALSEATENLVNVEIEPILGVHRNIGVGVVHRLLVKTISELDESMQRIDLVQVFKPVFGPAIITNIKKLRSSKIT</sequence>
<keyword evidence="2" id="KW-1185">Reference proteome</keyword>
<organism evidence="1 2">
    <name type="scientific">Weissella muntiaci</name>
    <dbReference type="NCBI Taxonomy" id="2508881"/>
    <lineage>
        <taxon>Bacteria</taxon>
        <taxon>Bacillati</taxon>
        <taxon>Bacillota</taxon>
        <taxon>Bacilli</taxon>
        <taxon>Lactobacillales</taxon>
        <taxon>Lactobacillaceae</taxon>
        <taxon>Weissella</taxon>
    </lineage>
</organism>
<accession>A0A6C2C3T2</accession>
<dbReference type="RefSeq" id="WP_148623729.1">
    <property type="nucleotide sequence ID" value="NZ_SDGZ01000026.1"/>
</dbReference>
<comment type="caution">
    <text evidence="1">The sequence shown here is derived from an EMBL/GenBank/DDBJ whole genome shotgun (WGS) entry which is preliminary data.</text>
</comment>
<dbReference type="Proteomes" id="UP000371977">
    <property type="component" value="Unassembled WGS sequence"/>
</dbReference>
<protein>
    <submittedName>
        <fullName evidence="1">Uncharacterized protein</fullName>
    </submittedName>
</protein>
<reference evidence="1 2" key="1">
    <citation type="submission" date="2019-01" db="EMBL/GenBank/DDBJ databases">
        <title>Weissella sp. nov., a novel lactic acid bacterium isolated from animal feces.</title>
        <authorList>
            <person name="Wang L.-T."/>
        </authorList>
    </citation>
    <scope>NUCLEOTIDE SEQUENCE [LARGE SCALE GENOMIC DNA]</scope>
    <source>
        <strain evidence="1 2">8H-2</strain>
    </source>
</reference>
<name>A0A6C2C3T2_9LACO</name>
<proteinExistence type="predicted"/>